<gene>
    <name evidence="2" type="ORF">CSAL01_13101</name>
</gene>
<comment type="caution">
    <text evidence="2">The sequence shown here is derived from an EMBL/GenBank/DDBJ whole genome shotgun (WGS) entry which is preliminary data.</text>
</comment>
<organism evidence="2 3">
    <name type="scientific">Colletotrichum salicis</name>
    <dbReference type="NCBI Taxonomy" id="1209931"/>
    <lineage>
        <taxon>Eukaryota</taxon>
        <taxon>Fungi</taxon>
        <taxon>Dikarya</taxon>
        <taxon>Ascomycota</taxon>
        <taxon>Pezizomycotina</taxon>
        <taxon>Sordariomycetes</taxon>
        <taxon>Hypocreomycetidae</taxon>
        <taxon>Glomerellales</taxon>
        <taxon>Glomerellaceae</taxon>
        <taxon>Colletotrichum</taxon>
        <taxon>Colletotrichum acutatum species complex</taxon>
    </lineage>
</organism>
<reference evidence="2 3" key="1">
    <citation type="submission" date="2014-02" db="EMBL/GenBank/DDBJ databases">
        <title>The genome sequence of Colletotrichum salicis CBS 607.94.</title>
        <authorList>
            <person name="Baroncelli R."/>
            <person name="Thon M.R."/>
        </authorList>
    </citation>
    <scope>NUCLEOTIDE SEQUENCE [LARGE SCALE GENOMIC DNA]</scope>
    <source>
        <strain evidence="2 3">CBS 607.94</strain>
    </source>
</reference>
<proteinExistence type="predicted"/>
<sequence length="127" mass="13450">MCPHPAQGAPLARKTSMRLSGRPKKNTAVDLLGFILLTTPGRRIGGDVDTTSPHLTPHFTFAPGRPRANKLAAQWLVRLPSSSAHSMMAGVTPARRHPSRSAPTRPAETSAGTVGDACARPAGHHHE</sequence>
<evidence type="ECO:0000313" key="2">
    <source>
        <dbReference type="EMBL" id="KXH54849.1"/>
    </source>
</evidence>
<accession>A0A135U368</accession>
<keyword evidence="3" id="KW-1185">Reference proteome</keyword>
<name>A0A135U368_9PEZI</name>
<dbReference type="AlphaFoldDB" id="A0A135U368"/>
<evidence type="ECO:0000256" key="1">
    <source>
        <dbReference type="SAM" id="MobiDB-lite"/>
    </source>
</evidence>
<feature type="region of interest" description="Disordered" evidence="1">
    <location>
        <begin position="1"/>
        <end position="24"/>
    </location>
</feature>
<protein>
    <submittedName>
        <fullName evidence="2">Uncharacterized protein</fullName>
    </submittedName>
</protein>
<feature type="region of interest" description="Disordered" evidence="1">
    <location>
        <begin position="87"/>
        <end position="127"/>
    </location>
</feature>
<evidence type="ECO:0000313" key="3">
    <source>
        <dbReference type="Proteomes" id="UP000070121"/>
    </source>
</evidence>
<dbReference type="Proteomes" id="UP000070121">
    <property type="component" value="Unassembled WGS sequence"/>
</dbReference>
<dbReference type="EMBL" id="JFFI01001758">
    <property type="protein sequence ID" value="KXH54849.1"/>
    <property type="molecule type" value="Genomic_DNA"/>
</dbReference>